<protein>
    <recommendedName>
        <fullName evidence="5">GDSL esterase/lipase</fullName>
    </recommendedName>
</protein>
<dbReference type="InterPro" id="IPR001087">
    <property type="entry name" value="GDSL"/>
</dbReference>
<accession>A0ABS8T1Q5</accession>
<dbReference type="PANTHER" id="PTHR22835:SF659">
    <property type="entry name" value="GDSL LIPASE_ACYLHYDROLASE, PUTATIVE (AFU_ORTHOLOGUE AFUA_2G00510)-RELATED"/>
    <property type="match status" value="1"/>
</dbReference>
<sequence>MSIFMKIIIFFLIAFGFLSFVSSYNAIFSFGDSLADTGNFLLSGALAFPVIGKLPYGETFFNHATGRCSNGRLIVDFFAEAYGLPYLPPYLALKNGIKSENGVNFATAGATAIAAEYFYSKNITILWTNVW</sequence>
<dbReference type="EMBL" id="JACEIK010001008">
    <property type="protein sequence ID" value="MCD7464970.1"/>
    <property type="molecule type" value="Genomic_DNA"/>
</dbReference>
<comment type="similarity">
    <text evidence="1">Belongs to the 'GDSL' lipolytic enzyme family.</text>
</comment>
<dbReference type="Pfam" id="PF00657">
    <property type="entry name" value="Lipase_GDSL"/>
    <property type="match status" value="1"/>
</dbReference>
<dbReference type="InterPro" id="IPR036514">
    <property type="entry name" value="SGNH_hydro_sf"/>
</dbReference>
<dbReference type="PANTHER" id="PTHR22835">
    <property type="entry name" value="ZINC FINGER FYVE DOMAIN CONTAINING PROTEIN"/>
    <property type="match status" value="1"/>
</dbReference>
<evidence type="ECO:0000256" key="2">
    <source>
        <dbReference type="ARBA" id="ARBA00023180"/>
    </source>
</evidence>
<reference evidence="3 4" key="1">
    <citation type="journal article" date="2021" name="BMC Genomics">
        <title>Datura genome reveals duplications of psychoactive alkaloid biosynthetic genes and high mutation rate following tissue culture.</title>
        <authorList>
            <person name="Rajewski A."/>
            <person name="Carter-House D."/>
            <person name="Stajich J."/>
            <person name="Litt A."/>
        </authorList>
    </citation>
    <scope>NUCLEOTIDE SEQUENCE [LARGE SCALE GENOMIC DNA]</scope>
    <source>
        <strain evidence="3">AR-01</strain>
    </source>
</reference>
<gene>
    <name evidence="3" type="ORF">HAX54_000304</name>
</gene>
<comment type="caution">
    <text evidence="3">The sequence shown here is derived from an EMBL/GenBank/DDBJ whole genome shotgun (WGS) entry which is preliminary data.</text>
</comment>
<proteinExistence type="inferred from homology"/>
<dbReference type="Proteomes" id="UP000823775">
    <property type="component" value="Unassembled WGS sequence"/>
</dbReference>
<keyword evidence="4" id="KW-1185">Reference proteome</keyword>
<evidence type="ECO:0000256" key="1">
    <source>
        <dbReference type="ARBA" id="ARBA00008668"/>
    </source>
</evidence>
<evidence type="ECO:0000313" key="3">
    <source>
        <dbReference type="EMBL" id="MCD7464970.1"/>
    </source>
</evidence>
<dbReference type="Gene3D" id="3.40.50.1110">
    <property type="entry name" value="SGNH hydrolase"/>
    <property type="match status" value="1"/>
</dbReference>
<keyword evidence="2" id="KW-0325">Glycoprotein</keyword>
<organism evidence="3 4">
    <name type="scientific">Datura stramonium</name>
    <name type="common">Jimsonweed</name>
    <name type="synonym">Common thornapple</name>
    <dbReference type="NCBI Taxonomy" id="4076"/>
    <lineage>
        <taxon>Eukaryota</taxon>
        <taxon>Viridiplantae</taxon>
        <taxon>Streptophyta</taxon>
        <taxon>Embryophyta</taxon>
        <taxon>Tracheophyta</taxon>
        <taxon>Spermatophyta</taxon>
        <taxon>Magnoliopsida</taxon>
        <taxon>eudicotyledons</taxon>
        <taxon>Gunneridae</taxon>
        <taxon>Pentapetalae</taxon>
        <taxon>asterids</taxon>
        <taxon>lamiids</taxon>
        <taxon>Solanales</taxon>
        <taxon>Solanaceae</taxon>
        <taxon>Solanoideae</taxon>
        <taxon>Datureae</taxon>
        <taxon>Datura</taxon>
    </lineage>
</organism>
<evidence type="ECO:0000313" key="4">
    <source>
        <dbReference type="Proteomes" id="UP000823775"/>
    </source>
</evidence>
<name>A0ABS8T1Q5_DATST</name>
<evidence type="ECO:0008006" key="5">
    <source>
        <dbReference type="Google" id="ProtNLM"/>
    </source>
</evidence>